<proteinExistence type="predicted"/>
<accession>A0AAQ3XF66</accession>
<protein>
    <submittedName>
        <fullName evidence="2">Uncharacterized protein</fullName>
    </submittedName>
</protein>
<evidence type="ECO:0000256" key="1">
    <source>
        <dbReference type="SAM" id="MobiDB-lite"/>
    </source>
</evidence>
<dbReference type="AlphaFoldDB" id="A0AAQ3XF66"/>
<dbReference type="EMBL" id="CP144754">
    <property type="protein sequence ID" value="WVZ96808.1"/>
    <property type="molecule type" value="Genomic_DNA"/>
</dbReference>
<evidence type="ECO:0000313" key="2">
    <source>
        <dbReference type="EMBL" id="WVZ96808.1"/>
    </source>
</evidence>
<feature type="region of interest" description="Disordered" evidence="1">
    <location>
        <begin position="1"/>
        <end position="78"/>
    </location>
</feature>
<evidence type="ECO:0000313" key="3">
    <source>
        <dbReference type="Proteomes" id="UP001341281"/>
    </source>
</evidence>
<dbReference type="Proteomes" id="UP001341281">
    <property type="component" value="Chromosome 10"/>
</dbReference>
<keyword evidence="3" id="KW-1185">Reference proteome</keyword>
<feature type="non-terminal residue" evidence="2">
    <location>
        <position position="120"/>
    </location>
</feature>
<name>A0AAQ3XF66_PASNO</name>
<feature type="compositionally biased region" description="Low complexity" evidence="1">
    <location>
        <begin position="33"/>
        <end position="59"/>
    </location>
</feature>
<gene>
    <name evidence="2" type="ORF">U9M48_042397</name>
</gene>
<organism evidence="2 3">
    <name type="scientific">Paspalum notatum var. saurae</name>
    <dbReference type="NCBI Taxonomy" id="547442"/>
    <lineage>
        <taxon>Eukaryota</taxon>
        <taxon>Viridiplantae</taxon>
        <taxon>Streptophyta</taxon>
        <taxon>Embryophyta</taxon>
        <taxon>Tracheophyta</taxon>
        <taxon>Spermatophyta</taxon>
        <taxon>Magnoliopsida</taxon>
        <taxon>Liliopsida</taxon>
        <taxon>Poales</taxon>
        <taxon>Poaceae</taxon>
        <taxon>PACMAD clade</taxon>
        <taxon>Panicoideae</taxon>
        <taxon>Andropogonodae</taxon>
        <taxon>Paspaleae</taxon>
        <taxon>Paspalinae</taxon>
        <taxon>Paspalum</taxon>
    </lineage>
</organism>
<sequence length="120" mass="13434">QHLATLPRLHLLQPAGRRGSPPVLDQRARRRPPSLTSPPTSRRRPPSSSVGGPVSLLSAPARLVPCRRPKPPALRLERPSPSLLTRGWIKPHRPDSERELVRKALSPILMVFCRIRVDVH</sequence>
<reference evidence="2 3" key="1">
    <citation type="submission" date="2024-02" db="EMBL/GenBank/DDBJ databases">
        <title>High-quality chromosome-scale genome assembly of Pensacola bahiagrass (Paspalum notatum Flugge var. saurae).</title>
        <authorList>
            <person name="Vega J.M."/>
            <person name="Podio M."/>
            <person name="Orjuela J."/>
            <person name="Siena L.A."/>
            <person name="Pessino S.C."/>
            <person name="Combes M.C."/>
            <person name="Mariac C."/>
            <person name="Albertini E."/>
            <person name="Pupilli F."/>
            <person name="Ortiz J.P.A."/>
            <person name="Leblanc O."/>
        </authorList>
    </citation>
    <scope>NUCLEOTIDE SEQUENCE [LARGE SCALE GENOMIC DNA]</scope>
    <source>
        <strain evidence="2">R1</strain>
        <tissue evidence="2">Leaf</tissue>
    </source>
</reference>